<protein>
    <submittedName>
        <fullName evidence="1">Uncharacterized protein</fullName>
    </submittedName>
</protein>
<reference evidence="1" key="1">
    <citation type="submission" date="2022-10" db="EMBL/GenBank/DDBJ databases">
        <title>Culturing micro-colonial fungi from biological soil crusts in the Mojave desert and describing Neophaeococcomyces mojavensis, and introducing the new genera and species Taxawa tesnikishii.</title>
        <authorList>
            <person name="Kurbessoian T."/>
            <person name="Stajich J.E."/>
        </authorList>
    </citation>
    <scope>NUCLEOTIDE SEQUENCE</scope>
    <source>
        <strain evidence="1">JES_115</strain>
    </source>
</reference>
<dbReference type="EMBL" id="JAPDRP010000002">
    <property type="protein sequence ID" value="KAJ9648869.1"/>
    <property type="molecule type" value="Genomic_DNA"/>
</dbReference>
<name>A0ACC2ZMX1_9PEZI</name>
<comment type="caution">
    <text evidence="1">The sequence shown here is derived from an EMBL/GenBank/DDBJ whole genome shotgun (WGS) entry which is preliminary data.</text>
</comment>
<proteinExistence type="predicted"/>
<gene>
    <name evidence="1" type="ORF">H2199_000782</name>
</gene>
<accession>A0ACC2ZMX1</accession>
<evidence type="ECO:0000313" key="1">
    <source>
        <dbReference type="EMBL" id="KAJ9648869.1"/>
    </source>
</evidence>
<organism evidence="1 2">
    <name type="scientific">Coniosporium tulheliwenetii</name>
    <dbReference type="NCBI Taxonomy" id="3383036"/>
    <lineage>
        <taxon>Eukaryota</taxon>
        <taxon>Fungi</taxon>
        <taxon>Dikarya</taxon>
        <taxon>Ascomycota</taxon>
        <taxon>Pezizomycotina</taxon>
        <taxon>Dothideomycetes</taxon>
        <taxon>Dothideomycetes incertae sedis</taxon>
        <taxon>Coniosporium</taxon>
    </lineage>
</organism>
<dbReference type="Proteomes" id="UP001172680">
    <property type="component" value="Unassembled WGS sequence"/>
</dbReference>
<evidence type="ECO:0000313" key="2">
    <source>
        <dbReference type="Proteomes" id="UP001172680"/>
    </source>
</evidence>
<keyword evidence="2" id="KW-1185">Reference proteome</keyword>
<sequence>MSKPSWADIVAGKKGLVPDTKSSSGSSSGSGSTGTPQREPAFMMLPGQWTGDMWHCAAASILAWKEDPTVIQPYPVTVIGIVEQELNGSGRAVISQSFKRGGPMFEFFRAIGIPCLLAKISTQNHKSVKGAMMNLTPGPLMDVMASTTITMQYLSPSDTRSARIKSLHDVLVGTDSKATWLADASALINQLVTLTQTQHGWTEEKGRNIILLNYREGDVNRQHDAHRTLFETTRTLAGQVNGQFKIVPIMVGGGDEMVKTLTALVGRDGYINLYPDRAKFYDKRYPAAFWRLVATKLSDRVFGLIGGRSGSMDIASFMGVNTCSWDEPLFASNCGYSGRYLLSQQRQYLRLYNQFPCMSITTLDIKSLDKRASQEKGYNVYNALDSTLTSEWMKRAPEAAKTVRPPMPDNTAAKNAVAEAPATADSSGGAESVEVLFVHPFAKVVSFTTSSSTSRPSSSSSRGTDGPDKELYGTLSWTSPTERTMAAGPLRIYRVPNSVSFLHSGTLLHAILPKSQCWCVDQEGRFVLRIRLSSYYRIELPWDNDENKQKVEEFKSVLISVLQYEKTPCPFKGGPHVEVPERPETPRRRSLQPVEKAKRWKLNRVWTPEDAELRAFDGTDMSTTSASEDEDSNSGGASSATEHSPGAPEVLASVENTPESLQIPRRPRALRDTRSITAPAQMIVRQTEDPQLLSAQQDSSDPPSGSVSSASSVDSFCSFPELPPLQPSSSYLAPASVYGDAVEEQNSDVNIRKPRARHRRDISDITITPNAANRSAGPTPLHSPLSEDSRLRSAPSTPTLMSDSEDALSSPSSSLKTPPDTIRLRPMTGASQRRSYSPMPHAVNLFTPPRRQLGTTLVQKTAEILLSPPGHLIALMLRIAANFTRGAFTSPSSNGRGGRIPCSWESSGDEEDDWGEDDYGIPLTNISSTESKRNRSGTRLEID</sequence>